<name>Q8GY64_ARATH</name>
<organism evidence="1">
    <name type="scientific">Arabidopsis thaliana</name>
    <name type="common">Mouse-ear cress</name>
    <dbReference type="NCBI Taxonomy" id="3702"/>
    <lineage>
        <taxon>Eukaryota</taxon>
        <taxon>Viridiplantae</taxon>
        <taxon>Streptophyta</taxon>
        <taxon>Embryophyta</taxon>
        <taxon>Tracheophyta</taxon>
        <taxon>Spermatophyta</taxon>
        <taxon>Magnoliopsida</taxon>
        <taxon>eudicotyledons</taxon>
        <taxon>Gunneridae</taxon>
        <taxon>Pentapetalae</taxon>
        <taxon>rosids</taxon>
        <taxon>malvids</taxon>
        <taxon>Brassicales</taxon>
        <taxon>Brassicaceae</taxon>
        <taxon>Camelineae</taxon>
        <taxon>Arabidopsis</taxon>
    </lineage>
</organism>
<reference evidence="1" key="1">
    <citation type="submission" date="2002-11" db="EMBL/GenBank/DDBJ databases">
        <title>Arabidopsis thaliana full-length cDNA.</title>
        <authorList>
            <person name="Seki M."/>
            <person name="Iida K."/>
            <person name="Satou M."/>
            <person name="Sakurai T."/>
            <person name="Akiyama K."/>
            <person name="Ishida J."/>
            <person name="Nakajima M."/>
            <person name="Enju A."/>
            <person name="Kamiya A."/>
            <person name="Narusaka M."/>
            <person name="Carninci P."/>
            <person name="Kawai J."/>
            <person name="Hayashizaki Y."/>
            <person name="Shinozaki K."/>
        </authorList>
    </citation>
    <scope>NUCLEOTIDE SEQUENCE</scope>
</reference>
<sequence length="63" mass="7039">MGLVFYGERENGDGECLKLELVLEKETEICVVVEALGICCGYSRRRYLTAGGGKERGKNRGRR</sequence>
<dbReference type="EMBL" id="AK117840">
    <property type="protein sequence ID" value="BAC42481.1"/>
    <property type="molecule type" value="mRNA"/>
</dbReference>
<protein>
    <submittedName>
        <fullName evidence="1">Uncharacterized protein</fullName>
    </submittedName>
</protein>
<dbReference type="AlphaFoldDB" id="Q8GY64"/>
<proteinExistence type="evidence at transcript level"/>
<evidence type="ECO:0000313" key="1">
    <source>
        <dbReference type="EMBL" id="BAC42481.1"/>
    </source>
</evidence>
<accession>Q8GY64</accession>